<evidence type="ECO:0000313" key="5">
    <source>
        <dbReference type="EMBL" id="ATP59371.1"/>
    </source>
</evidence>
<sequence length="248" mass="28561">MIFDDIETKKVENDSEKTILEENSNKVINENDLENKEEKLEKSVESGEKNQKKSRRLLKKEGKLKDLETQIQNLTTKNITLEIDSLKLKDKIKKQEDDFKLQVKAFEEKATLKVKDLKIELQKKLENETNLIKKYSLQPFFEKISSPFLNLKKAISFGSSSQNSEISAYVKGFEMLVGQIENVMEDFGLVKIDPKIGDFFDSSIHEIYEITEGEKDKILDVVSVGYKLHDRIVKTALVVVGKPNEQEN</sequence>
<dbReference type="InterPro" id="IPR000740">
    <property type="entry name" value="GrpE"/>
</dbReference>
<dbReference type="Pfam" id="PF01025">
    <property type="entry name" value="GrpE"/>
    <property type="match status" value="1"/>
</dbReference>
<keyword evidence="3" id="KW-0346">Stress response</keyword>
<gene>
    <name evidence="3 5" type="primary">grpE</name>
    <name evidence="5" type="ORF">CSW10_00055</name>
</gene>
<proteinExistence type="inferred from homology"/>
<protein>
    <recommendedName>
        <fullName evidence="3">Protein GrpE</fullName>
    </recommendedName>
    <alternativeName>
        <fullName evidence="3">HSP-70 cofactor</fullName>
    </alternativeName>
</protein>
<accession>A0ABM6PQ83</accession>
<comment type="subcellular location">
    <subcellularLocation>
        <location evidence="3">Cytoplasm</location>
    </subcellularLocation>
</comment>
<evidence type="ECO:0000256" key="4">
    <source>
        <dbReference type="SAM" id="MobiDB-lite"/>
    </source>
</evidence>
<dbReference type="PANTHER" id="PTHR21237:SF23">
    <property type="entry name" value="GRPE PROTEIN HOMOLOG, MITOCHONDRIAL"/>
    <property type="match status" value="1"/>
</dbReference>
<reference evidence="5" key="1">
    <citation type="submission" date="2017-10" db="EMBL/GenBank/DDBJ databases">
        <title>Genome-wide analysis of the first isolated strain mycoplasma dispar GS01.</title>
        <authorList>
            <person name="Hao H."/>
            <person name="Chen S."/>
            <person name="Zhao P."/>
            <person name="Chu Y."/>
            <person name="Liu Y."/>
        </authorList>
    </citation>
    <scope>NUCLEOTIDE SEQUENCE [LARGE SCALE GENOMIC DNA]</scope>
    <source>
        <strain evidence="5">GS01</strain>
    </source>
</reference>
<feature type="region of interest" description="Disordered" evidence="4">
    <location>
        <begin position="14"/>
        <end position="55"/>
    </location>
</feature>
<keyword evidence="6" id="KW-1185">Reference proteome</keyword>
<name>A0ABM6PQ83_9BACT</name>
<dbReference type="Gene3D" id="2.30.22.10">
    <property type="entry name" value="Head domain of nucleotide exchange factor GrpE"/>
    <property type="match status" value="1"/>
</dbReference>
<dbReference type="EMBL" id="CP024161">
    <property type="protein sequence ID" value="ATP59371.1"/>
    <property type="molecule type" value="Genomic_DNA"/>
</dbReference>
<dbReference type="HAMAP" id="MF_01151">
    <property type="entry name" value="GrpE"/>
    <property type="match status" value="1"/>
</dbReference>
<feature type="compositionally biased region" description="Basic and acidic residues" evidence="4">
    <location>
        <begin position="14"/>
        <end position="24"/>
    </location>
</feature>
<dbReference type="InterPro" id="IPR013805">
    <property type="entry name" value="GrpE_CC"/>
</dbReference>
<comment type="function">
    <text evidence="3">Participates actively in the response to hyperosmotic and heat shock by preventing the aggregation of stress-denatured proteins, in association with DnaK and GrpE. It is the nucleotide exchange factor for DnaK and may function as a thermosensor. Unfolded proteins bind initially to DnaJ; upon interaction with the DnaJ-bound protein, DnaK hydrolyzes its bound ATP, resulting in the formation of a stable complex. GrpE releases ADP from DnaK; ATP binding to DnaK triggers the release of the substrate protein, thus completing the reaction cycle. Several rounds of ATP-dependent interactions between DnaJ, DnaK and GrpE are required for fully efficient folding.</text>
</comment>
<evidence type="ECO:0000256" key="3">
    <source>
        <dbReference type="HAMAP-Rule" id="MF_01151"/>
    </source>
</evidence>
<dbReference type="RefSeq" id="WP_099451708.1">
    <property type="nucleotide sequence ID" value="NZ_CP024161.1"/>
</dbReference>
<dbReference type="SUPFAM" id="SSF58014">
    <property type="entry name" value="Coiled-coil domain of nucleotide exchange factor GrpE"/>
    <property type="match status" value="1"/>
</dbReference>
<organism evidence="5 6">
    <name type="scientific">Mesomycoplasma dispar</name>
    <dbReference type="NCBI Taxonomy" id="86660"/>
    <lineage>
        <taxon>Bacteria</taxon>
        <taxon>Bacillati</taxon>
        <taxon>Mycoplasmatota</taxon>
        <taxon>Mycoplasmoidales</taxon>
        <taxon>Metamycoplasmataceae</taxon>
        <taxon>Mesomycoplasma</taxon>
    </lineage>
</organism>
<keyword evidence="3" id="KW-0963">Cytoplasm</keyword>
<keyword evidence="2 3" id="KW-0143">Chaperone</keyword>
<evidence type="ECO:0000256" key="1">
    <source>
        <dbReference type="ARBA" id="ARBA00009054"/>
    </source>
</evidence>
<dbReference type="PANTHER" id="PTHR21237">
    <property type="entry name" value="GRPE PROTEIN"/>
    <property type="match status" value="1"/>
</dbReference>
<comment type="similarity">
    <text evidence="1 3">Belongs to the GrpE family.</text>
</comment>
<dbReference type="SUPFAM" id="SSF51064">
    <property type="entry name" value="Head domain of nucleotide exchange factor GrpE"/>
    <property type="match status" value="1"/>
</dbReference>
<dbReference type="InterPro" id="IPR009012">
    <property type="entry name" value="GrpE_head"/>
</dbReference>
<feature type="compositionally biased region" description="Basic and acidic residues" evidence="4">
    <location>
        <begin position="33"/>
        <end position="51"/>
    </location>
</feature>
<comment type="subunit">
    <text evidence="3">Homodimer.</text>
</comment>
<evidence type="ECO:0000313" key="6">
    <source>
        <dbReference type="Proteomes" id="UP000224629"/>
    </source>
</evidence>
<evidence type="ECO:0000256" key="2">
    <source>
        <dbReference type="ARBA" id="ARBA00023186"/>
    </source>
</evidence>
<dbReference type="Proteomes" id="UP000224629">
    <property type="component" value="Chromosome"/>
</dbReference>